<keyword evidence="1" id="KW-1133">Transmembrane helix</keyword>
<feature type="transmembrane region" description="Helical" evidence="1">
    <location>
        <begin position="70"/>
        <end position="87"/>
    </location>
</feature>
<feature type="transmembrane region" description="Helical" evidence="1">
    <location>
        <begin position="39"/>
        <end position="58"/>
    </location>
</feature>
<dbReference type="RefSeq" id="WP_189172341.1">
    <property type="nucleotide sequence ID" value="NZ_BMQB01000018.1"/>
</dbReference>
<dbReference type="EMBL" id="BMQB01000018">
    <property type="protein sequence ID" value="GGK11072.1"/>
    <property type="molecule type" value="Genomic_DNA"/>
</dbReference>
<sequence>MALTVMAVGGNLPDIDVAYTGWAGTTMDYLLHHRGHTHTILGALGLSVLLFLAVRLWWRLKKVTPSRADLLFVAGVAVLAPLLHIGLDFTNSYGVHPLWPVDNHWYYGDAVFILEPALWASAAVLLFVLPSRVIRGLIAFFLLAGLAAAWFTGLVPVSFALMLTALMVGLAAVSRFCPPRVALASGIAAWLLVTAAFVGTSWTAKGDIETALTRSFPTARTLDTVLTPMVVNPVCREVLTVQVDQDRHVVRRVFHSLAPGWIPASRCASLVRRDTETTAQLTPVA</sequence>
<dbReference type="AlphaFoldDB" id="A0A8J3FDR0"/>
<reference evidence="2" key="2">
    <citation type="submission" date="2020-09" db="EMBL/GenBank/DDBJ databases">
        <authorList>
            <person name="Sun Q."/>
            <person name="Ohkuma M."/>
        </authorList>
    </citation>
    <scope>NUCLEOTIDE SEQUENCE</scope>
    <source>
        <strain evidence="2">JCM 3090</strain>
    </source>
</reference>
<proteinExistence type="predicted"/>
<dbReference type="PANTHER" id="PTHR40031:SF1">
    <property type="entry name" value="MEMBRANE-BOUND METAL-DEPENDENT HYDROLASE"/>
    <property type="match status" value="1"/>
</dbReference>
<feature type="transmembrane region" description="Helical" evidence="1">
    <location>
        <begin position="133"/>
        <end position="151"/>
    </location>
</feature>
<dbReference type="PANTHER" id="PTHR40031">
    <property type="entry name" value="HYPOTHETICAL MEMBRANE SPANNING PROTEIN"/>
    <property type="match status" value="1"/>
</dbReference>
<name>A0A8J3FDR0_9ACTN</name>
<feature type="transmembrane region" description="Helical" evidence="1">
    <location>
        <begin position="181"/>
        <end position="202"/>
    </location>
</feature>
<protein>
    <recommendedName>
        <fullName evidence="4">Metal-dependent hydrolase</fullName>
    </recommendedName>
</protein>
<evidence type="ECO:0000313" key="3">
    <source>
        <dbReference type="Proteomes" id="UP000649739"/>
    </source>
</evidence>
<feature type="transmembrane region" description="Helical" evidence="1">
    <location>
        <begin position="107"/>
        <end position="128"/>
    </location>
</feature>
<evidence type="ECO:0008006" key="4">
    <source>
        <dbReference type="Google" id="ProtNLM"/>
    </source>
</evidence>
<dbReference type="Pfam" id="PF04307">
    <property type="entry name" value="YdjM"/>
    <property type="match status" value="1"/>
</dbReference>
<organism evidence="2 3">
    <name type="scientific">Pilimelia anulata</name>
    <dbReference type="NCBI Taxonomy" id="53371"/>
    <lineage>
        <taxon>Bacteria</taxon>
        <taxon>Bacillati</taxon>
        <taxon>Actinomycetota</taxon>
        <taxon>Actinomycetes</taxon>
        <taxon>Micromonosporales</taxon>
        <taxon>Micromonosporaceae</taxon>
        <taxon>Pilimelia</taxon>
    </lineage>
</organism>
<keyword evidence="1" id="KW-0812">Transmembrane</keyword>
<gene>
    <name evidence="2" type="ORF">GCM10010123_46300</name>
</gene>
<reference evidence="2" key="1">
    <citation type="journal article" date="2014" name="Int. J. Syst. Evol. Microbiol.">
        <title>Complete genome sequence of Corynebacterium casei LMG S-19264T (=DSM 44701T), isolated from a smear-ripened cheese.</title>
        <authorList>
            <consortium name="US DOE Joint Genome Institute (JGI-PGF)"/>
            <person name="Walter F."/>
            <person name="Albersmeier A."/>
            <person name="Kalinowski J."/>
            <person name="Ruckert C."/>
        </authorList>
    </citation>
    <scope>NUCLEOTIDE SEQUENCE</scope>
    <source>
        <strain evidence="2">JCM 3090</strain>
    </source>
</reference>
<feature type="transmembrane region" description="Helical" evidence="1">
    <location>
        <begin position="157"/>
        <end position="174"/>
    </location>
</feature>
<evidence type="ECO:0000256" key="1">
    <source>
        <dbReference type="SAM" id="Phobius"/>
    </source>
</evidence>
<dbReference type="Proteomes" id="UP000649739">
    <property type="component" value="Unassembled WGS sequence"/>
</dbReference>
<keyword evidence="1" id="KW-0472">Membrane</keyword>
<evidence type="ECO:0000313" key="2">
    <source>
        <dbReference type="EMBL" id="GGK11072.1"/>
    </source>
</evidence>
<comment type="caution">
    <text evidence="2">The sequence shown here is derived from an EMBL/GenBank/DDBJ whole genome shotgun (WGS) entry which is preliminary data.</text>
</comment>
<accession>A0A8J3FDR0</accession>
<keyword evidence="3" id="KW-1185">Reference proteome</keyword>
<dbReference type="InterPro" id="IPR053170">
    <property type="entry name" value="Transcription_regulator"/>
</dbReference>
<dbReference type="InterPro" id="IPR007404">
    <property type="entry name" value="YdjM-like"/>
</dbReference>